<evidence type="ECO:0000259" key="2">
    <source>
        <dbReference type="SMART" id="SM00487"/>
    </source>
</evidence>
<accession>A0A7Y6A3J6</accession>
<keyword evidence="4" id="KW-0067">ATP-binding</keyword>
<feature type="domain" description="Helicase ATP-binding" evidence="2">
    <location>
        <begin position="8"/>
        <end position="323"/>
    </location>
</feature>
<keyword evidence="5" id="KW-1185">Reference proteome</keyword>
<evidence type="ECO:0000259" key="3">
    <source>
        <dbReference type="SMART" id="SM00490"/>
    </source>
</evidence>
<keyword evidence="4" id="KW-0547">Nucleotide-binding</keyword>
<keyword evidence="4" id="KW-0347">Helicase</keyword>
<reference evidence="4 5" key="1">
    <citation type="submission" date="2020-05" db="EMBL/GenBank/DDBJ databases">
        <title>Genome Sequencing of Type Strains.</title>
        <authorList>
            <person name="Lemaire J.F."/>
            <person name="Inderbitzin P."/>
            <person name="Gregorio O.A."/>
            <person name="Collins S.B."/>
            <person name="Wespe N."/>
            <person name="Knight-Connoni V."/>
        </authorList>
    </citation>
    <scope>NUCLEOTIDE SEQUENCE [LARGE SCALE GENOMIC DNA]</scope>
    <source>
        <strain evidence="4 5">ATCC 25174</strain>
    </source>
</reference>
<dbReference type="InterPro" id="IPR027417">
    <property type="entry name" value="P-loop_NTPase"/>
</dbReference>
<dbReference type="RefSeq" id="WP_175348374.1">
    <property type="nucleotide sequence ID" value="NZ_JABMCI010000067.1"/>
</dbReference>
<feature type="compositionally biased region" description="Polar residues" evidence="1">
    <location>
        <begin position="1051"/>
        <end position="1063"/>
    </location>
</feature>
<protein>
    <submittedName>
        <fullName evidence="4">Helicase</fullName>
    </submittedName>
</protein>
<dbReference type="Proteomes" id="UP000565724">
    <property type="component" value="Unassembled WGS sequence"/>
</dbReference>
<evidence type="ECO:0000256" key="1">
    <source>
        <dbReference type="SAM" id="MobiDB-lite"/>
    </source>
</evidence>
<dbReference type="EMBL" id="JABMCI010000067">
    <property type="protein sequence ID" value="NUU18453.1"/>
    <property type="molecule type" value="Genomic_DNA"/>
</dbReference>
<dbReference type="InterPro" id="IPR001650">
    <property type="entry name" value="Helicase_C-like"/>
</dbReference>
<dbReference type="GO" id="GO:0004386">
    <property type="term" value="F:helicase activity"/>
    <property type="evidence" value="ECO:0007669"/>
    <property type="project" value="UniProtKB-KW"/>
</dbReference>
<dbReference type="SMART" id="SM00490">
    <property type="entry name" value="HELICc"/>
    <property type="match status" value="1"/>
</dbReference>
<dbReference type="SUPFAM" id="SSF52540">
    <property type="entry name" value="P-loop containing nucleoside triphosphate hydrolases"/>
    <property type="match status" value="2"/>
</dbReference>
<dbReference type="AlphaFoldDB" id="A0A7Y6A3J6"/>
<sequence>MRPDPAPALASLKDFQHDTVEYAFRRLWTDEDQVKRFLVADEVGLGKTMVAKGVISKTVEHLWDTDKRIDIVYICSNSQIARQNLSRLNVVGGSEVKHADRLTLLPKVIRNLREQRVNFVSFTPGTSFKVGNSGGAYAERVLLYWMLADCWGTEVSGRVRWKKFFEGGMNRGNFQDQLAWFDRSSLDEDLCVSFGQAIEGATGPNGGPLRAELDACATEFNYMRGRPSGDLGSRRDRLVGTLRQLVARAAVEHLEPDLVILDEFQRFKDLLDADDEGARLANAIFDHPDAKVLLLSATPYKMYTLPDEPEGDDHYQDFTRTVRFLAGDERAHVVERELRAMRETLVLGGDPQRARDARHRVEIELRRVMSRTERLSSTPDRDGMLSESTMPGVELAVQDLRSWRTFDDVARQIDRHDVFEYWRSTPYPLNLMERGSYQVRTKFQAAAECNDPKVATILASSQGLLSWNDIRTYQQVDPGNAKMRGLSADVLDRGAWRLAWLPPALPYYEPAGAYAEPDLRAFTKRLIFSAWAVVPKAIAVMISYEAERRGVEAAGLSARAYDDRPITPPLQFRMDGERVAGMPALALLYPSLSLALAGDPLEIARSRARELPMARESLLEVARERVRVLLQELPDGHPGAVPDQRWYWAAPFLFDRVLWGSENEPFLKTMRTWNSEDDDVESRVGAHIRAADAVDELVLGPRPDDLGDVLATMAIAGPGVCALRALSRVTGGSPALADPVIRASAYEIAQGLRSLFNKPEIVALLRSGEEDEAYWRAVLDHALDGCLQSVLDEYAHVLIESEGLQDASAHTRASTLTDTMTEALSIRTAANAVEDVQVVDGEIRLEDRRINSHFAARYGRTQSSDQAMVRETTVRTAYNSPFRPFVLASTSVGQEGLDFHTYSHAIVHWNLPGNPVDLEQREGRVHRYKGHAVRKNVAAEHGGAALEPRHDDPWVAMFDAARSNRAPEDSDIKPFWIFTRPGGAVIERYVPALPLSLEAQQYHRLLRTVGAYRLILGQPRQDDLVRYVGADATWLRIDLTPPSRPRAAVKSTATAGSGAIANS</sequence>
<organism evidence="4 5">
    <name type="scientific">Cellulomonas humilata</name>
    <dbReference type="NCBI Taxonomy" id="144055"/>
    <lineage>
        <taxon>Bacteria</taxon>
        <taxon>Bacillati</taxon>
        <taxon>Actinomycetota</taxon>
        <taxon>Actinomycetes</taxon>
        <taxon>Micrococcales</taxon>
        <taxon>Cellulomonadaceae</taxon>
        <taxon>Cellulomonas</taxon>
    </lineage>
</organism>
<name>A0A7Y6A3J6_9CELL</name>
<evidence type="ECO:0000313" key="4">
    <source>
        <dbReference type="EMBL" id="NUU18453.1"/>
    </source>
</evidence>
<gene>
    <name evidence="4" type="ORF">HP550_14445</name>
</gene>
<proteinExistence type="predicted"/>
<feature type="domain" description="Helicase C-terminal" evidence="3">
    <location>
        <begin position="848"/>
        <end position="929"/>
    </location>
</feature>
<evidence type="ECO:0000313" key="5">
    <source>
        <dbReference type="Proteomes" id="UP000565724"/>
    </source>
</evidence>
<dbReference type="SMART" id="SM00487">
    <property type="entry name" value="DEXDc"/>
    <property type="match status" value="1"/>
</dbReference>
<dbReference type="Gene3D" id="3.40.50.300">
    <property type="entry name" value="P-loop containing nucleotide triphosphate hydrolases"/>
    <property type="match status" value="2"/>
</dbReference>
<comment type="caution">
    <text evidence="4">The sequence shown here is derived from an EMBL/GenBank/DDBJ whole genome shotgun (WGS) entry which is preliminary data.</text>
</comment>
<keyword evidence="4" id="KW-0378">Hydrolase</keyword>
<feature type="region of interest" description="Disordered" evidence="1">
    <location>
        <begin position="1044"/>
        <end position="1063"/>
    </location>
</feature>
<dbReference type="InterPro" id="IPR014001">
    <property type="entry name" value="Helicase_ATP-bd"/>
</dbReference>
<dbReference type="Pfam" id="PF00271">
    <property type="entry name" value="Helicase_C"/>
    <property type="match status" value="1"/>
</dbReference>